<reference evidence="1 2" key="1">
    <citation type="submission" date="2024-04" db="EMBL/GenBank/DDBJ databases">
        <title>draft genome sequnece of Paenibacillus filicis.</title>
        <authorList>
            <person name="Kim D.-U."/>
        </authorList>
    </citation>
    <scope>NUCLEOTIDE SEQUENCE [LARGE SCALE GENOMIC DNA]</scope>
    <source>
        <strain evidence="1 2">KACC14197</strain>
    </source>
</reference>
<evidence type="ECO:0000313" key="2">
    <source>
        <dbReference type="Proteomes" id="UP001469365"/>
    </source>
</evidence>
<dbReference type="Proteomes" id="UP001469365">
    <property type="component" value="Unassembled WGS sequence"/>
</dbReference>
<dbReference type="RefSeq" id="WP_341415505.1">
    <property type="nucleotide sequence ID" value="NZ_JBBPCC010000006.1"/>
</dbReference>
<organism evidence="1 2">
    <name type="scientific">Paenibacillus filicis</name>
    <dbReference type="NCBI Taxonomy" id="669464"/>
    <lineage>
        <taxon>Bacteria</taxon>
        <taxon>Bacillati</taxon>
        <taxon>Bacillota</taxon>
        <taxon>Bacilli</taxon>
        <taxon>Bacillales</taxon>
        <taxon>Paenibacillaceae</taxon>
        <taxon>Paenibacillus</taxon>
    </lineage>
</organism>
<protein>
    <submittedName>
        <fullName evidence="1">Uncharacterized protein</fullName>
    </submittedName>
</protein>
<accession>A0ABU9DHT3</accession>
<evidence type="ECO:0000313" key="1">
    <source>
        <dbReference type="EMBL" id="MEK8128424.1"/>
    </source>
</evidence>
<proteinExistence type="predicted"/>
<comment type="caution">
    <text evidence="1">The sequence shown here is derived from an EMBL/GenBank/DDBJ whole genome shotgun (WGS) entry which is preliminary data.</text>
</comment>
<gene>
    <name evidence="1" type="ORF">WMW72_10960</name>
</gene>
<name>A0ABU9DHT3_9BACL</name>
<keyword evidence="2" id="KW-1185">Reference proteome</keyword>
<dbReference type="EMBL" id="JBBPCC010000006">
    <property type="protein sequence ID" value="MEK8128424.1"/>
    <property type="molecule type" value="Genomic_DNA"/>
</dbReference>
<sequence>MTNPYITFEKAASEEELLQFQQKVTEGGFTAFRLFLEGFRSKLKEYVDQECTAVAERLATARRLFPEPTRFSPSWAAIWDEFEEIIAYKLTVLQSIQGEERDGEWQILIDNPYTNSDLVCYPSLTFFEGAYMYAYFRSDLKQNEFIRLQKIQTVILAFGSERMKEQRKQQ</sequence>